<feature type="region of interest" description="Disordered" evidence="1">
    <location>
        <begin position="426"/>
        <end position="455"/>
    </location>
</feature>
<feature type="compositionally biased region" description="Basic residues" evidence="1">
    <location>
        <begin position="196"/>
        <end position="210"/>
    </location>
</feature>
<dbReference type="AlphaFoldDB" id="A0AAV6H953"/>
<dbReference type="Proteomes" id="UP000823561">
    <property type="component" value="Chromosome 4"/>
</dbReference>
<feature type="compositionally biased region" description="Polar residues" evidence="1">
    <location>
        <begin position="1"/>
        <end position="12"/>
    </location>
</feature>
<feature type="compositionally biased region" description="Polar residues" evidence="1">
    <location>
        <begin position="214"/>
        <end position="233"/>
    </location>
</feature>
<proteinExistence type="predicted"/>
<name>A0AAV6H953_9TELE</name>
<feature type="compositionally biased region" description="Basic and acidic residues" evidence="1">
    <location>
        <begin position="88"/>
        <end position="103"/>
    </location>
</feature>
<accession>A0AAV6H953</accession>
<dbReference type="EMBL" id="JADWDJ010000004">
    <property type="protein sequence ID" value="KAG5282526.1"/>
    <property type="molecule type" value="Genomic_DNA"/>
</dbReference>
<feature type="region of interest" description="Disordered" evidence="1">
    <location>
        <begin position="1"/>
        <end position="132"/>
    </location>
</feature>
<evidence type="ECO:0000313" key="3">
    <source>
        <dbReference type="Proteomes" id="UP000823561"/>
    </source>
</evidence>
<reference evidence="2" key="1">
    <citation type="submission" date="2020-10" db="EMBL/GenBank/DDBJ databases">
        <title>Chromosome-scale genome assembly of the Allis shad, Alosa alosa.</title>
        <authorList>
            <person name="Margot Z."/>
            <person name="Christophe K."/>
            <person name="Cabau C."/>
            <person name="Louis A."/>
            <person name="Berthelot C."/>
            <person name="Parey E."/>
            <person name="Roest Crollius H."/>
            <person name="Montfort J."/>
            <person name="Robinson-Rechavi M."/>
            <person name="Bucao C."/>
            <person name="Bouchez O."/>
            <person name="Gislard M."/>
            <person name="Lluch J."/>
            <person name="Milhes M."/>
            <person name="Lampietro C."/>
            <person name="Lopez Roques C."/>
            <person name="Donnadieu C."/>
            <person name="Braasch I."/>
            <person name="Desvignes T."/>
            <person name="Postlethwait J."/>
            <person name="Bobe J."/>
            <person name="Guiguen Y."/>
        </authorList>
    </citation>
    <scope>NUCLEOTIDE SEQUENCE</scope>
    <source>
        <strain evidence="2">M-15738</strain>
        <tissue evidence="2">Blood</tissue>
    </source>
</reference>
<feature type="compositionally biased region" description="Basic residues" evidence="1">
    <location>
        <begin position="335"/>
        <end position="347"/>
    </location>
</feature>
<gene>
    <name evidence="2" type="ORF">AALO_G00057010</name>
</gene>
<sequence length="455" mass="50859">MGPTDGNSSSQAAKEERESVGKVPQQSWRGRFQQVTPVPQASEPSPPSTTPASQGSRHRKVGRFSVTQAEAKAERQTDSSPVSPDLELGERRRAKGERDEGKRTPVPPHHQARVHAHSPLVSSDEESELEDEELRRELHKLREKHIKEVVSLQAQQNRELQDLYRQLRSLKDSPQPLPLARTPPLPSSLPPAISPRRPRPAKTKLRTRPHSHLDNNGVTHAGIQQSSSFSAGEQGQLAPAQSPANKKSTFTDELHKLVDDWTKETVGVAQPKPSLNQIKQIQQEQELGGWNQPTEIQQAAPPGWFSVTPLSPQPVAPSAGLPTMAPPSTPARATSRPRPHPSRRRRPTCPWWPPYSSPRQASTCRRCSRCPSSRRRPRRSTRSTCSCAPALWPWASPRSPSRPCRCHPPHRCHPRCHPRCLPYPPVCPPAGRRRRRRAPAAPPPPPPLRPLWLRR</sequence>
<evidence type="ECO:0000313" key="2">
    <source>
        <dbReference type="EMBL" id="KAG5282526.1"/>
    </source>
</evidence>
<comment type="caution">
    <text evidence="2">The sequence shown here is derived from an EMBL/GenBank/DDBJ whole genome shotgun (WGS) entry which is preliminary data.</text>
</comment>
<feature type="region of interest" description="Disordered" evidence="1">
    <location>
        <begin position="294"/>
        <end position="360"/>
    </location>
</feature>
<feature type="compositionally biased region" description="Polar residues" evidence="1">
    <location>
        <begin position="24"/>
        <end position="37"/>
    </location>
</feature>
<protein>
    <submittedName>
        <fullName evidence="2">Uncharacterized protein</fullName>
    </submittedName>
</protein>
<feature type="compositionally biased region" description="Acidic residues" evidence="1">
    <location>
        <begin position="123"/>
        <end position="132"/>
    </location>
</feature>
<evidence type="ECO:0000256" key="1">
    <source>
        <dbReference type="SAM" id="MobiDB-lite"/>
    </source>
</evidence>
<feature type="compositionally biased region" description="Pro residues" evidence="1">
    <location>
        <begin position="175"/>
        <end position="193"/>
    </location>
</feature>
<feature type="region of interest" description="Disordered" evidence="1">
    <location>
        <begin position="163"/>
        <end position="248"/>
    </location>
</feature>
<organism evidence="2 3">
    <name type="scientific">Alosa alosa</name>
    <name type="common">allis shad</name>
    <dbReference type="NCBI Taxonomy" id="278164"/>
    <lineage>
        <taxon>Eukaryota</taxon>
        <taxon>Metazoa</taxon>
        <taxon>Chordata</taxon>
        <taxon>Craniata</taxon>
        <taxon>Vertebrata</taxon>
        <taxon>Euteleostomi</taxon>
        <taxon>Actinopterygii</taxon>
        <taxon>Neopterygii</taxon>
        <taxon>Teleostei</taxon>
        <taxon>Clupei</taxon>
        <taxon>Clupeiformes</taxon>
        <taxon>Clupeoidei</taxon>
        <taxon>Clupeidae</taxon>
        <taxon>Alosa</taxon>
    </lineage>
</organism>
<keyword evidence="3" id="KW-1185">Reference proteome</keyword>
<feature type="compositionally biased region" description="Pro residues" evidence="1">
    <location>
        <begin position="440"/>
        <end position="449"/>
    </location>
</feature>